<dbReference type="EMBL" id="KB467987">
    <property type="protein sequence ID" value="PCH39312.1"/>
    <property type="molecule type" value="Genomic_DNA"/>
</dbReference>
<evidence type="ECO:0000256" key="1">
    <source>
        <dbReference type="SAM" id="Coils"/>
    </source>
</evidence>
<organism evidence="3 4">
    <name type="scientific">Wolfiporia cocos (strain MD-104)</name>
    <name type="common">Brown rot fungus</name>
    <dbReference type="NCBI Taxonomy" id="742152"/>
    <lineage>
        <taxon>Eukaryota</taxon>
        <taxon>Fungi</taxon>
        <taxon>Dikarya</taxon>
        <taxon>Basidiomycota</taxon>
        <taxon>Agaricomycotina</taxon>
        <taxon>Agaricomycetes</taxon>
        <taxon>Polyporales</taxon>
        <taxon>Phaeolaceae</taxon>
        <taxon>Wolfiporia</taxon>
    </lineage>
</organism>
<protein>
    <submittedName>
        <fullName evidence="3">Uncharacterized protein</fullName>
    </submittedName>
</protein>
<keyword evidence="4" id="KW-1185">Reference proteome</keyword>
<evidence type="ECO:0000313" key="4">
    <source>
        <dbReference type="Proteomes" id="UP000218811"/>
    </source>
</evidence>
<sequence length="329" mass="38340">MPAERSNANATNQGPVPYNRDQRHRPAMSVNNASHQARMANQRQEQLNEIAAEMGRPYRTDQRGRVHLTNQRDLDIIVPCIPARLTTEEHAAIAAEGAEQCNRAAIRAQRNAERQRVRAEREAAQLLEIAERLRRQAEEREAAEKEEHKRQALEDYNLYGKGRFTEAERLKRVQNKVVVQFWDVAIRNTLPIWADWRDITCSAVQWQACINEWPLLAQTTRVIDRIGKTAKARHATCDPQSYRTMMVTFEEIEIAILSWKRCCLESKTTNAERRRFLVDMKRLTYGTLQKYDIDMEIELIVNHIAKMKIHLPAIWCWEDSDNNTVEAER</sequence>
<evidence type="ECO:0000313" key="3">
    <source>
        <dbReference type="EMBL" id="PCH39312.1"/>
    </source>
</evidence>
<accession>A0A2H3JAL7</accession>
<proteinExistence type="predicted"/>
<dbReference type="AlphaFoldDB" id="A0A2H3JAL7"/>
<feature type="compositionally biased region" description="Polar residues" evidence="2">
    <location>
        <begin position="1"/>
        <end position="14"/>
    </location>
</feature>
<keyword evidence="1" id="KW-0175">Coiled coil</keyword>
<reference evidence="3 4" key="1">
    <citation type="journal article" date="2012" name="Science">
        <title>The Paleozoic origin of enzymatic lignin decomposition reconstructed from 31 fungal genomes.</title>
        <authorList>
            <person name="Floudas D."/>
            <person name="Binder M."/>
            <person name="Riley R."/>
            <person name="Barry K."/>
            <person name="Blanchette R.A."/>
            <person name="Henrissat B."/>
            <person name="Martinez A.T."/>
            <person name="Otillar R."/>
            <person name="Spatafora J.W."/>
            <person name="Yadav J.S."/>
            <person name="Aerts A."/>
            <person name="Benoit I."/>
            <person name="Boyd A."/>
            <person name="Carlson A."/>
            <person name="Copeland A."/>
            <person name="Coutinho P.M."/>
            <person name="de Vries R.P."/>
            <person name="Ferreira P."/>
            <person name="Findley K."/>
            <person name="Foster B."/>
            <person name="Gaskell J."/>
            <person name="Glotzer D."/>
            <person name="Gorecki P."/>
            <person name="Heitman J."/>
            <person name="Hesse C."/>
            <person name="Hori C."/>
            <person name="Igarashi K."/>
            <person name="Jurgens J.A."/>
            <person name="Kallen N."/>
            <person name="Kersten P."/>
            <person name="Kohler A."/>
            <person name="Kuees U."/>
            <person name="Kumar T.K.A."/>
            <person name="Kuo A."/>
            <person name="LaButti K."/>
            <person name="Larrondo L.F."/>
            <person name="Lindquist E."/>
            <person name="Ling A."/>
            <person name="Lombard V."/>
            <person name="Lucas S."/>
            <person name="Lundell T."/>
            <person name="Martin R."/>
            <person name="McLaughlin D.J."/>
            <person name="Morgenstern I."/>
            <person name="Morin E."/>
            <person name="Murat C."/>
            <person name="Nagy L.G."/>
            <person name="Nolan M."/>
            <person name="Ohm R.A."/>
            <person name="Patyshakuliyeva A."/>
            <person name="Rokas A."/>
            <person name="Ruiz-Duenas F.J."/>
            <person name="Sabat G."/>
            <person name="Salamov A."/>
            <person name="Samejima M."/>
            <person name="Schmutz J."/>
            <person name="Slot J.C."/>
            <person name="St John F."/>
            <person name="Stenlid J."/>
            <person name="Sun H."/>
            <person name="Sun S."/>
            <person name="Syed K."/>
            <person name="Tsang A."/>
            <person name="Wiebenga A."/>
            <person name="Young D."/>
            <person name="Pisabarro A."/>
            <person name="Eastwood D.C."/>
            <person name="Martin F."/>
            <person name="Cullen D."/>
            <person name="Grigoriev I.V."/>
            <person name="Hibbett D.S."/>
        </authorList>
    </citation>
    <scope>NUCLEOTIDE SEQUENCE [LARGE SCALE GENOMIC DNA]</scope>
    <source>
        <strain evidence="3 4">MD-104</strain>
    </source>
</reference>
<feature type="region of interest" description="Disordered" evidence="2">
    <location>
        <begin position="1"/>
        <end position="23"/>
    </location>
</feature>
<dbReference type="Proteomes" id="UP000218811">
    <property type="component" value="Unassembled WGS sequence"/>
</dbReference>
<gene>
    <name evidence="3" type="ORF">WOLCODRAFT_158864</name>
</gene>
<feature type="coiled-coil region" evidence="1">
    <location>
        <begin position="102"/>
        <end position="155"/>
    </location>
</feature>
<evidence type="ECO:0000256" key="2">
    <source>
        <dbReference type="SAM" id="MobiDB-lite"/>
    </source>
</evidence>
<name>A0A2H3JAL7_WOLCO</name>